<accession>A0A3N2BEF0</accession>
<reference evidence="2 3" key="1">
    <citation type="submission" date="2018-11" db="EMBL/GenBank/DDBJ databases">
        <title>Sequencing the genomes of 1000 actinobacteria strains.</title>
        <authorList>
            <person name="Klenk H.-P."/>
        </authorList>
    </citation>
    <scope>NUCLEOTIDE SEQUENCE [LARGE SCALE GENOMIC DNA]</scope>
    <source>
        <strain evidence="2 3">DSM 11294</strain>
    </source>
</reference>
<keyword evidence="3" id="KW-1185">Reference proteome</keyword>
<organism evidence="2 3">
    <name type="scientific">Bogoriella caseilytica</name>
    <dbReference type="NCBI Taxonomy" id="56055"/>
    <lineage>
        <taxon>Bacteria</taxon>
        <taxon>Bacillati</taxon>
        <taxon>Actinomycetota</taxon>
        <taxon>Actinomycetes</taxon>
        <taxon>Micrococcales</taxon>
        <taxon>Bogoriellaceae</taxon>
        <taxon>Bogoriella</taxon>
    </lineage>
</organism>
<protein>
    <submittedName>
        <fullName evidence="2">PadR family transcriptional regulator</fullName>
    </submittedName>
</protein>
<dbReference type="Gene3D" id="1.10.10.10">
    <property type="entry name" value="Winged helix-like DNA-binding domain superfamily/Winged helix DNA-binding domain"/>
    <property type="match status" value="1"/>
</dbReference>
<dbReference type="PANTHER" id="PTHR33169">
    <property type="entry name" value="PADR-FAMILY TRANSCRIPTIONAL REGULATOR"/>
    <property type="match status" value="1"/>
</dbReference>
<dbReference type="InterPro" id="IPR036388">
    <property type="entry name" value="WH-like_DNA-bd_sf"/>
</dbReference>
<dbReference type="InterPro" id="IPR052509">
    <property type="entry name" value="Metal_resp_DNA-bind_regulator"/>
</dbReference>
<dbReference type="InterPro" id="IPR005149">
    <property type="entry name" value="Tscrpt_reg_PadR_N"/>
</dbReference>
<dbReference type="PANTHER" id="PTHR33169:SF14">
    <property type="entry name" value="TRANSCRIPTIONAL REGULATOR RV3488"/>
    <property type="match status" value="1"/>
</dbReference>
<dbReference type="SUPFAM" id="SSF46785">
    <property type="entry name" value="Winged helix' DNA-binding domain"/>
    <property type="match status" value="1"/>
</dbReference>
<dbReference type="EMBL" id="RKHK01000001">
    <property type="protein sequence ID" value="ROR73595.1"/>
    <property type="molecule type" value="Genomic_DNA"/>
</dbReference>
<evidence type="ECO:0000259" key="1">
    <source>
        <dbReference type="Pfam" id="PF03551"/>
    </source>
</evidence>
<name>A0A3N2BEF0_9MICO</name>
<proteinExistence type="predicted"/>
<evidence type="ECO:0000313" key="2">
    <source>
        <dbReference type="EMBL" id="ROR73595.1"/>
    </source>
</evidence>
<dbReference type="Proteomes" id="UP000280668">
    <property type="component" value="Unassembled WGS sequence"/>
</dbReference>
<evidence type="ECO:0000313" key="3">
    <source>
        <dbReference type="Proteomes" id="UP000280668"/>
    </source>
</evidence>
<sequence>MLVLVLLDEQDSYGYELVTRLRAAGLEEVSGGSVYPVLTRLERDAQLTSYLVQSSAGPARKYYSTTPAGLALLEQQRQDWQHLTAVVHAVSDPEEVAR</sequence>
<dbReference type="InterPro" id="IPR036390">
    <property type="entry name" value="WH_DNA-bd_sf"/>
</dbReference>
<dbReference type="Pfam" id="PF03551">
    <property type="entry name" value="PadR"/>
    <property type="match status" value="1"/>
</dbReference>
<comment type="caution">
    <text evidence="2">The sequence shown here is derived from an EMBL/GenBank/DDBJ whole genome shotgun (WGS) entry which is preliminary data.</text>
</comment>
<gene>
    <name evidence="2" type="ORF">EDD31_1982</name>
</gene>
<feature type="domain" description="Transcription regulator PadR N-terminal" evidence="1">
    <location>
        <begin position="3"/>
        <end position="74"/>
    </location>
</feature>
<dbReference type="AlphaFoldDB" id="A0A3N2BEF0"/>